<keyword evidence="1" id="KW-0472">Membrane</keyword>
<feature type="transmembrane region" description="Helical" evidence="1">
    <location>
        <begin position="411"/>
        <end position="429"/>
    </location>
</feature>
<protein>
    <submittedName>
        <fullName evidence="2">Abc superfamily atp binding cassette transporter, membrane protein</fullName>
    </submittedName>
</protein>
<dbReference type="PATRIC" id="fig|1423813.3.peg.1472"/>
<organism evidence="2 3">
    <name type="scientific">Paucilactobacillus vaccinostercus DSM 20634</name>
    <dbReference type="NCBI Taxonomy" id="1423813"/>
    <lineage>
        <taxon>Bacteria</taxon>
        <taxon>Bacillati</taxon>
        <taxon>Bacillota</taxon>
        <taxon>Bacilli</taxon>
        <taxon>Lactobacillales</taxon>
        <taxon>Lactobacillaceae</taxon>
        <taxon>Paucilactobacillus</taxon>
    </lineage>
</organism>
<sequence>MNVKKRYYVISAVLPIIIFVIVLMGNSLFPFGDGTILHGDMNNQYLALFTYFRENLLDGNWQNLIYSNSMNIGSGFFGVLTYYLLNPFNLLVVFFSGANVPIFLELLTVAKVAIAGLFMFVWLSHSTIVNSEKGEYKYRVFAALICSSLYSTMSFLFFYKECIMWLDAIALLPLVILGVEKISIGKHVNLYVVIFFITIVLNYYMGVIVGIAACFAYVLFTLINWNKQKTIEHGTSLLKFIGSNILSVGLSAIVLIPSIISTAGIKQDHSFHFKVVYNPVYLLSEIFGGATGNNVPALSIGVIPVFLLILFFLYKKINVKTRILVFLFLVALLLSSWLDITYVIWHVFTWPNGYSQRESFVLVFFIVSIVYVSFKHVLNFGITLRQFMLSMIIICVLLSYPVLLTGFRKKYALIIVGAIVLFNGFAYLLKKTNFSVSIILLFIGSIILGNITLIDWQIQHEQVKSSIQLTAYKKYYKQVKYSVNKIKKSDKTMYRIGNSFQITNNDPLTFNYRGLSNYLSQQPNKLINFMSSLGYYQNHTFDRWTNYNNGATTSMDGFFSIKYILASDSIQLKKDILNVNNIMSGFTSDISKSYKKIDRFDTVEVYKNTSVFPLVNKVSSRKTCIFTKYDPMKNPFEIQNNFFDDLSGEKLSIFSIGKAEKISSEEFQYVVPRTGELYAYYPTEKNINYNPFDVYINGNKVASLYAGQGENGQSENGIISLGNFKKGTRLIISNRASKKVIPGYQNVNSVPFVTVENRTAYLTVREKVIKNTRIENLKMKSNLISFNTKGTFKKGDIMLTIPADSGWRAYVDGEKVTLKEKFGMLMAVHVSDGVHTVKIKYSIPGFFFGLLVSTVSLLVISVVLLLGHYKRRA</sequence>
<dbReference type="EMBL" id="AYYY01000025">
    <property type="protein sequence ID" value="KRM61376.1"/>
    <property type="molecule type" value="Genomic_DNA"/>
</dbReference>
<gene>
    <name evidence="2" type="ORF">FC26_GL001447</name>
</gene>
<proteinExistence type="predicted"/>
<feature type="transmembrane region" description="Helical" evidence="1">
    <location>
        <begin position="244"/>
        <end position="265"/>
    </location>
</feature>
<keyword evidence="3" id="KW-1185">Reference proteome</keyword>
<dbReference type="RefSeq" id="WP_057778472.1">
    <property type="nucleotide sequence ID" value="NZ_AYYY01000025.1"/>
</dbReference>
<feature type="transmembrane region" description="Helical" evidence="1">
    <location>
        <begin position="102"/>
        <end position="124"/>
    </location>
</feature>
<feature type="transmembrane region" description="Helical" evidence="1">
    <location>
        <begin position="295"/>
        <end position="314"/>
    </location>
</feature>
<dbReference type="PANTHER" id="PTHR38454:SF1">
    <property type="entry name" value="INTEGRAL MEMBRANE PROTEIN"/>
    <property type="match status" value="1"/>
</dbReference>
<feature type="transmembrane region" description="Helical" evidence="1">
    <location>
        <begin position="387"/>
        <end position="405"/>
    </location>
</feature>
<reference evidence="2 3" key="1">
    <citation type="journal article" date="2015" name="Genome Announc.">
        <title>Expanding the biotechnology potential of lactobacilli through comparative genomics of 213 strains and associated genera.</title>
        <authorList>
            <person name="Sun Z."/>
            <person name="Harris H.M."/>
            <person name="McCann A."/>
            <person name="Guo C."/>
            <person name="Argimon S."/>
            <person name="Zhang W."/>
            <person name="Yang X."/>
            <person name="Jeffery I.B."/>
            <person name="Cooney J.C."/>
            <person name="Kagawa T.F."/>
            <person name="Liu W."/>
            <person name="Song Y."/>
            <person name="Salvetti E."/>
            <person name="Wrobel A."/>
            <person name="Rasinkangas P."/>
            <person name="Parkhill J."/>
            <person name="Rea M.C."/>
            <person name="O'Sullivan O."/>
            <person name="Ritari J."/>
            <person name="Douillard F.P."/>
            <person name="Paul Ross R."/>
            <person name="Yang R."/>
            <person name="Briner A.E."/>
            <person name="Felis G.E."/>
            <person name="de Vos W.M."/>
            <person name="Barrangou R."/>
            <person name="Klaenhammer T.R."/>
            <person name="Caufield P.W."/>
            <person name="Cui Y."/>
            <person name="Zhang H."/>
            <person name="O'Toole P.W."/>
        </authorList>
    </citation>
    <scope>NUCLEOTIDE SEQUENCE [LARGE SCALE GENOMIC DNA]</scope>
    <source>
        <strain evidence="2 3">DSM 20634</strain>
    </source>
</reference>
<comment type="caution">
    <text evidence="2">The sequence shown here is derived from an EMBL/GenBank/DDBJ whole genome shotgun (WGS) entry which is preliminary data.</text>
</comment>
<dbReference type="PANTHER" id="PTHR38454">
    <property type="entry name" value="INTEGRAL MEMBRANE PROTEIN-RELATED"/>
    <property type="match status" value="1"/>
</dbReference>
<feature type="transmembrane region" description="Helical" evidence="1">
    <location>
        <begin position="360"/>
        <end position="378"/>
    </location>
</feature>
<keyword evidence="1" id="KW-0812">Transmembrane</keyword>
<feature type="transmembrane region" description="Helical" evidence="1">
    <location>
        <begin position="165"/>
        <end position="184"/>
    </location>
</feature>
<feature type="transmembrane region" description="Helical" evidence="1">
    <location>
        <begin position="436"/>
        <end position="458"/>
    </location>
</feature>
<dbReference type="AlphaFoldDB" id="A0A0R2A323"/>
<dbReference type="Proteomes" id="UP000051733">
    <property type="component" value="Unassembled WGS sequence"/>
</dbReference>
<dbReference type="STRING" id="1423813.FC26_GL001447"/>
<keyword evidence="1" id="KW-1133">Transmembrane helix</keyword>
<feature type="transmembrane region" description="Helical" evidence="1">
    <location>
        <begin position="846"/>
        <end position="867"/>
    </location>
</feature>
<dbReference type="OrthoDB" id="9815466at2"/>
<feature type="transmembrane region" description="Helical" evidence="1">
    <location>
        <begin position="136"/>
        <end position="158"/>
    </location>
</feature>
<dbReference type="InterPro" id="IPR018580">
    <property type="entry name" value="Uncharacterised_YfhO"/>
</dbReference>
<feature type="transmembrane region" description="Helical" evidence="1">
    <location>
        <begin position="190"/>
        <end position="223"/>
    </location>
</feature>
<feature type="transmembrane region" description="Helical" evidence="1">
    <location>
        <begin position="7"/>
        <end position="29"/>
    </location>
</feature>
<dbReference type="Pfam" id="PF09586">
    <property type="entry name" value="YfhO"/>
    <property type="match status" value="1"/>
</dbReference>
<feature type="transmembrane region" description="Helical" evidence="1">
    <location>
        <begin position="326"/>
        <end position="348"/>
    </location>
</feature>
<feature type="transmembrane region" description="Helical" evidence="1">
    <location>
        <begin position="72"/>
        <end position="95"/>
    </location>
</feature>
<accession>A0A0R2A323</accession>
<evidence type="ECO:0000313" key="2">
    <source>
        <dbReference type="EMBL" id="KRM61376.1"/>
    </source>
</evidence>
<name>A0A0R2A323_9LACO</name>
<evidence type="ECO:0000313" key="3">
    <source>
        <dbReference type="Proteomes" id="UP000051733"/>
    </source>
</evidence>
<evidence type="ECO:0000256" key="1">
    <source>
        <dbReference type="SAM" id="Phobius"/>
    </source>
</evidence>